<dbReference type="GO" id="GO:0043709">
    <property type="term" value="P:cell adhesion involved in single-species biofilm formation"/>
    <property type="evidence" value="ECO:0007669"/>
    <property type="project" value="TreeGrafter"/>
</dbReference>
<dbReference type="PANTHER" id="PTHR33420:SF12">
    <property type="entry name" value="FIMBRIN-LIKE PROTEIN FIMI-RELATED"/>
    <property type="match status" value="1"/>
</dbReference>
<keyword evidence="1" id="KW-0732">Signal</keyword>
<dbReference type="Gene3D" id="2.60.40.1090">
    <property type="entry name" value="Fimbrial-type adhesion domain"/>
    <property type="match status" value="1"/>
</dbReference>
<accession>A0A737LIG5</accession>
<name>A0A737LIG5_SALER</name>
<dbReference type="PANTHER" id="PTHR33420">
    <property type="entry name" value="FIMBRIAL SUBUNIT ELFA-RELATED"/>
    <property type="match status" value="1"/>
</dbReference>
<evidence type="ECO:0000313" key="2">
    <source>
        <dbReference type="EMBL" id="HAE8210395.1"/>
    </source>
</evidence>
<reference evidence="2" key="2">
    <citation type="submission" date="2018-07" db="EMBL/GenBank/DDBJ databases">
        <authorList>
            <consortium name="NCBI Pathogen Detection Project"/>
        </authorList>
    </citation>
    <scope>NUCLEOTIDE SEQUENCE</scope>
    <source>
        <strain evidence="2">3472-64</strain>
    </source>
</reference>
<feature type="chain" id="PRO_5028153415" evidence="1">
    <location>
        <begin position="30"/>
        <end position="199"/>
    </location>
</feature>
<reference evidence="2" key="1">
    <citation type="journal article" date="2018" name="Genome Biol.">
        <title>SKESA: strategic k-mer extension for scrupulous assemblies.</title>
        <authorList>
            <person name="Souvorov A."/>
            <person name="Agarwala R."/>
            <person name="Lipman D.J."/>
        </authorList>
    </citation>
    <scope>NUCLEOTIDE SEQUENCE</scope>
    <source>
        <strain evidence="2">3472-64</strain>
    </source>
</reference>
<sequence length="199" mass="20603">MIMKKQLLCSVVAGVLTVMNAGIVPSAHAADGTKSLDLTVEATITSGTCSAKVMVGDVETNTIQLGDDIALSEVLAKSRVKPFKVRFSDCAGLPESTATLKLARRSGNCGGSNGPTFRNLGGTSAGIGLEVWTSETPEGNDSVQLLCNTPNEQTIDISAARNAGNLDYNMSARLVDATNVGSVTAGTFTSPTVLMISYK</sequence>
<dbReference type="SUPFAM" id="SSF49401">
    <property type="entry name" value="Bacterial adhesins"/>
    <property type="match status" value="1"/>
</dbReference>
<feature type="signal peptide" evidence="1">
    <location>
        <begin position="1"/>
        <end position="29"/>
    </location>
</feature>
<dbReference type="AlphaFoldDB" id="A0A737LIG5"/>
<evidence type="ECO:0000256" key="1">
    <source>
        <dbReference type="SAM" id="SignalP"/>
    </source>
</evidence>
<gene>
    <name evidence="2" type="ORF">GND11_003811</name>
</gene>
<dbReference type="InterPro" id="IPR036937">
    <property type="entry name" value="Adhesion_dom_fimbrial_sf"/>
</dbReference>
<protein>
    <submittedName>
        <fullName evidence="2">Fimbrial protein</fullName>
    </submittedName>
</protein>
<dbReference type="InterPro" id="IPR008966">
    <property type="entry name" value="Adhesion_dom_sf"/>
</dbReference>
<proteinExistence type="predicted"/>
<comment type="caution">
    <text evidence="2">The sequence shown here is derived from an EMBL/GenBank/DDBJ whole genome shotgun (WGS) entry which is preliminary data.</text>
</comment>
<dbReference type="InterPro" id="IPR050263">
    <property type="entry name" value="Bact_Fimbrial_Adh_Pro"/>
</dbReference>
<dbReference type="EMBL" id="DAATEH010000052">
    <property type="protein sequence ID" value="HAE8210395.1"/>
    <property type="molecule type" value="Genomic_DNA"/>
</dbReference>
<organism evidence="2">
    <name type="scientific">Salmonella enterica subsp. salamae serovar 42:f,g,t:--</name>
    <dbReference type="NCBI Taxonomy" id="41518"/>
    <lineage>
        <taxon>Bacteria</taxon>
        <taxon>Pseudomonadati</taxon>
        <taxon>Pseudomonadota</taxon>
        <taxon>Gammaproteobacteria</taxon>
        <taxon>Enterobacterales</taxon>
        <taxon>Enterobacteriaceae</taxon>
        <taxon>Salmonella</taxon>
    </lineage>
</organism>
<dbReference type="GO" id="GO:0009289">
    <property type="term" value="C:pilus"/>
    <property type="evidence" value="ECO:0007669"/>
    <property type="project" value="InterPro"/>
</dbReference>